<evidence type="ECO:0000313" key="2">
    <source>
        <dbReference type="Proteomes" id="UP000823842"/>
    </source>
</evidence>
<accession>A0A9D2LSR9</accession>
<organism evidence="1 2">
    <name type="scientific">Candidatus Blautia faecavium</name>
    <dbReference type="NCBI Taxonomy" id="2838487"/>
    <lineage>
        <taxon>Bacteria</taxon>
        <taxon>Bacillati</taxon>
        <taxon>Bacillota</taxon>
        <taxon>Clostridia</taxon>
        <taxon>Lachnospirales</taxon>
        <taxon>Lachnospiraceae</taxon>
        <taxon>Blautia</taxon>
    </lineage>
</organism>
<reference evidence="1" key="2">
    <citation type="submission" date="2021-04" db="EMBL/GenBank/DDBJ databases">
        <authorList>
            <person name="Gilroy R."/>
        </authorList>
    </citation>
    <scope>NUCLEOTIDE SEQUENCE</scope>
    <source>
        <strain evidence="1">ChiSjej1B19-5720</strain>
    </source>
</reference>
<dbReference type="Proteomes" id="UP000823842">
    <property type="component" value="Unassembled WGS sequence"/>
</dbReference>
<reference evidence="1" key="1">
    <citation type="journal article" date="2021" name="PeerJ">
        <title>Extensive microbial diversity within the chicken gut microbiome revealed by metagenomics and culture.</title>
        <authorList>
            <person name="Gilroy R."/>
            <person name="Ravi A."/>
            <person name="Getino M."/>
            <person name="Pursley I."/>
            <person name="Horton D.L."/>
            <person name="Alikhan N.F."/>
            <person name="Baker D."/>
            <person name="Gharbi K."/>
            <person name="Hall N."/>
            <person name="Watson M."/>
            <person name="Adriaenssens E.M."/>
            <person name="Foster-Nyarko E."/>
            <person name="Jarju S."/>
            <person name="Secka A."/>
            <person name="Antonio M."/>
            <person name="Oren A."/>
            <person name="Chaudhuri R.R."/>
            <person name="La Ragione R."/>
            <person name="Hildebrand F."/>
            <person name="Pallen M.J."/>
        </authorList>
    </citation>
    <scope>NUCLEOTIDE SEQUENCE</scope>
    <source>
        <strain evidence="1">ChiSjej1B19-5720</strain>
    </source>
</reference>
<dbReference type="AlphaFoldDB" id="A0A9D2LSR9"/>
<protein>
    <submittedName>
        <fullName evidence="1">Uncharacterized protein</fullName>
    </submittedName>
</protein>
<name>A0A9D2LSR9_9FIRM</name>
<dbReference type="EMBL" id="DWYZ01000167">
    <property type="protein sequence ID" value="HJB28915.1"/>
    <property type="molecule type" value="Genomic_DNA"/>
</dbReference>
<proteinExistence type="predicted"/>
<sequence>MVTGFTKFREKFQGFEDQYVVIGGTACDLLMENEDMTFRATKDIDIVLIVESITSEFGKAFWEYIKEAEYEHKNKSTGNTQFYRFTSPKTKEYPFMIEIFSKKPEFIVLDENAVLTPLPIDDEISSLSAILLNNSYYDLLKGGQVILDGIPVLKEVCLIPFKAKAWLDLTERKANGETVDSKNIKKHKNDVFRLGQLITAESRQALDEEIAADMKRFLHEMEKEPVDLKALGIRGFSQKSIINMLRNCYGIK</sequence>
<gene>
    <name evidence="1" type="ORF">IAA06_09000</name>
</gene>
<evidence type="ECO:0000313" key="1">
    <source>
        <dbReference type="EMBL" id="HJB28915.1"/>
    </source>
</evidence>
<comment type="caution">
    <text evidence="1">The sequence shown here is derived from an EMBL/GenBank/DDBJ whole genome shotgun (WGS) entry which is preliminary data.</text>
</comment>